<evidence type="ECO:0000256" key="1">
    <source>
        <dbReference type="ARBA" id="ARBA00008791"/>
    </source>
</evidence>
<dbReference type="PANTHER" id="PTHR46268:SF24">
    <property type="entry name" value="UNIVERSAL STRESS PROTEIN"/>
    <property type="match status" value="1"/>
</dbReference>
<gene>
    <name evidence="3" type="ORF">GCM10008985_17550</name>
    <name evidence="4" type="ORF">MUK72_12785</name>
</gene>
<comment type="similarity">
    <text evidence="1">Belongs to the universal stress protein A family.</text>
</comment>
<dbReference type="EMBL" id="BAAADN010000026">
    <property type="protein sequence ID" value="GAA0461516.1"/>
    <property type="molecule type" value="Genomic_DNA"/>
</dbReference>
<dbReference type="SUPFAM" id="SSF52402">
    <property type="entry name" value="Adenine nucleotide alpha hydrolases-like"/>
    <property type="match status" value="1"/>
</dbReference>
<dbReference type="PRINTS" id="PR01438">
    <property type="entry name" value="UNVRSLSTRESS"/>
</dbReference>
<dbReference type="CDD" id="cd00293">
    <property type="entry name" value="USP-like"/>
    <property type="match status" value="1"/>
</dbReference>
<evidence type="ECO:0000313" key="4">
    <source>
        <dbReference type="EMBL" id="UOO94835.1"/>
    </source>
</evidence>
<dbReference type="GeneID" id="71762739"/>
<organism evidence="3 6">
    <name type="scientific">Halococcus dombrowskii</name>
    <dbReference type="NCBI Taxonomy" id="179637"/>
    <lineage>
        <taxon>Archaea</taxon>
        <taxon>Methanobacteriati</taxon>
        <taxon>Methanobacteriota</taxon>
        <taxon>Stenosarchaea group</taxon>
        <taxon>Halobacteria</taxon>
        <taxon>Halobacteriales</taxon>
        <taxon>Halococcaceae</taxon>
        <taxon>Halococcus</taxon>
    </lineage>
</organism>
<dbReference type="PANTHER" id="PTHR46268">
    <property type="entry name" value="STRESS RESPONSE PROTEIN NHAX"/>
    <property type="match status" value="1"/>
</dbReference>
<name>A0AAV3SGH6_HALDO</name>
<evidence type="ECO:0000313" key="6">
    <source>
        <dbReference type="Proteomes" id="UP001500962"/>
    </source>
</evidence>
<dbReference type="AlphaFoldDB" id="A0AAV3SGH6"/>
<protein>
    <submittedName>
        <fullName evidence="3">Universal stress protein</fullName>
    </submittedName>
</protein>
<reference evidence="4" key="2">
    <citation type="submission" date="2022-04" db="EMBL/GenBank/DDBJ databases">
        <title>Sequencing and genomic assembly of Halococcus dombrowskii.</title>
        <authorList>
            <person name="Lim S.W."/>
            <person name="MacLea K.S."/>
        </authorList>
    </citation>
    <scope>NUCLEOTIDE SEQUENCE</scope>
    <source>
        <strain evidence="4">H4</strain>
    </source>
</reference>
<dbReference type="InterPro" id="IPR006015">
    <property type="entry name" value="Universal_stress_UspA"/>
</dbReference>
<dbReference type="Pfam" id="PF00582">
    <property type="entry name" value="Usp"/>
    <property type="match status" value="1"/>
</dbReference>
<dbReference type="Proteomes" id="UP000830542">
    <property type="component" value="Chromosome"/>
</dbReference>
<proteinExistence type="inferred from homology"/>
<accession>A0AAV3SGH6</accession>
<dbReference type="RefSeq" id="WP_244701530.1">
    <property type="nucleotide sequence ID" value="NZ_BAAADN010000026.1"/>
</dbReference>
<feature type="domain" description="UspA" evidence="2">
    <location>
        <begin position="3"/>
        <end position="144"/>
    </location>
</feature>
<evidence type="ECO:0000259" key="2">
    <source>
        <dbReference type="Pfam" id="PF00582"/>
    </source>
</evidence>
<reference evidence="3" key="3">
    <citation type="submission" date="2023-12" db="EMBL/GenBank/DDBJ databases">
        <authorList>
            <person name="Sun Q."/>
            <person name="Inoue M."/>
        </authorList>
    </citation>
    <scope>NUCLEOTIDE SEQUENCE</scope>
    <source>
        <strain evidence="3">JCM 12289</strain>
    </source>
</reference>
<evidence type="ECO:0000313" key="3">
    <source>
        <dbReference type="EMBL" id="GAA0461516.1"/>
    </source>
</evidence>
<keyword evidence="5" id="KW-1185">Reference proteome</keyword>
<sequence>MEKRLLVPIDGSEQAWTALDHATTEHPGAALTLLYVINPVGGTAGVSAGAQIADVGYGEEWYEAAEQRAESLFERARERIGEREIETETTVGRPARAIAAFAEENPIDAIVMGSHGRDGVSRIVLGSVAETVVRRSPVPVTVVR</sequence>
<dbReference type="KEGG" id="hdo:MUK72_12785"/>
<dbReference type="InterPro" id="IPR014729">
    <property type="entry name" value="Rossmann-like_a/b/a_fold"/>
</dbReference>
<dbReference type="EMBL" id="CP095005">
    <property type="protein sequence ID" value="UOO94835.1"/>
    <property type="molecule type" value="Genomic_DNA"/>
</dbReference>
<dbReference type="Proteomes" id="UP001500962">
    <property type="component" value="Unassembled WGS sequence"/>
</dbReference>
<reference evidence="3" key="1">
    <citation type="journal article" date="2014" name="Int. J. Syst. Evol. Microbiol.">
        <title>Complete genome sequence of Corynebacterium casei LMG S-19264T (=DSM 44701T), isolated from a smear-ripened cheese.</title>
        <authorList>
            <consortium name="US DOE Joint Genome Institute (JGI-PGF)"/>
            <person name="Walter F."/>
            <person name="Albersmeier A."/>
            <person name="Kalinowski J."/>
            <person name="Ruckert C."/>
        </authorList>
    </citation>
    <scope>NUCLEOTIDE SEQUENCE</scope>
    <source>
        <strain evidence="3">JCM 12289</strain>
    </source>
</reference>
<dbReference type="Gene3D" id="3.40.50.620">
    <property type="entry name" value="HUPs"/>
    <property type="match status" value="1"/>
</dbReference>
<dbReference type="InterPro" id="IPR006016">
    <property type="entry name" value="UspA"/>
</dbReference>
<evidence type="ECO:0000313" key="5">
    <source>
        <dbReference type="Proteomes" id="UP000830542"/>
    </source>
</evidence>